<keyword evidence="3" id="KW-1185">Reference proteome</keyword>
<dbReference type="Proteomes" id="UP000000822">
    <property type="component" value="Chromosome"/>
</dbReference>
<dbReference type="InterPro" id="IPR001279">
    <property type="entry name" value="Metallo-B-lactamas"/>
</dbReference>
<gene>
    <name evidence="2" type="primary">comEC</name>
</gene>
<evidence type="ECO:0000313" key="3">
    <source>
        <dbReference type="Proteomes" id="UP000000822"/>
    </source>
</evidence>
<dbReference type="STRING" id="221109.gene:10733103"/>
<dbReference type="HOGENOM" id="CLU_010363_0_3_9"/>
<reference evidence="2 3" key="1">
    <citation type="journal article" date="2001" name="FEMS Microbiol. Lett.">
        <title>Oceanobacillus iheyensis gen. nov., sp. nov., a deep-sea extremely halotolerant and alkaliphilic species isolated from a depth of 1050 m on the Iheya Ridge.</title>
        <authorList>
            <person name="Lu J."/>
            <person name="Nogi Y."/>
            <person name="Takami H."/>
        </authorList>
    </citation>
    <scope>NUCLEOTIDE SEQUENCE [LARGE SCALE GENOMIC DNA]</scope>
    <source>
        <strain evidence="3">DSM 14371 / CIP 107618 / JCM 11309 / KCTC 3954 / HTE831</strain>
    </source>
</reference>
<dbReference type="InterPro" id="IPR035681">
    <property type="entry name" value="ComA-like_MBL"/>
</dbReference>
<dbReference type="Pfam" id="PF00753">
    <property type="entry name" value="Lactamase_B"/>
    <property type="match status" value="1"/>
</dbReference>
<dbReference type="PANTHER" id="PTHR30619">
    <property type="entry name" value="DNA INTERNALIZATION/COMPETENCE PROTEIN COMEC/REC2"/>
    <property type="match status" value="1"/>
</dbReference>
<dbReference type="KEGG" id="oih:OB0882"/>
<evidence type="ECO:0000313" key="2">
    <source>
        <dbReference type="EMBL" id="BAC12838.1"/>
    </source>
</evidence>
<dbReference type="SUPFAM" id="SSF56281">
    <property type="entry name" value="Metallo-hydrolase/oxidoreductase"/>
    <property type="match status" value="1"/>
</dbReference>
<dbReference type="SMART" id="SM00849">
    <property type="entry name" value="Lactamase_B"/>
    <property type="match status" value="1"/>
</dbReference>
<dbReference type="PhylomeDB" id="Q8CV75"/>
<dbReference type="Gene3D" id="3.60.15.10">
    <property type="entry name" value="Ribonuclease Z/Hydroxyacylglutathione hydrolase-like"/>
    <property type="match status" value="1"/>
</dbReference>
<feature type="domain" description="Metallo-beta-lactamase" evidence="1">
    <location>
        <begin position="39"/>
        <end position="232"/>
    </location>
</feature>
<dbReference type="InterPro" id="IPR052159">
    <property type="entry name" value="Competence_DNA_uptake"/>
</dbReference>
<proteinExistence type="predicted"/>
<dbReference type="eggNOG" id="COG2333">
    <property type="taxonomic scope" value="Bacteria"/>
</dbReference>
<name>Q8CV75_OCEIH</name>
<dbReference type="InterPro" id="IPR036866">
    <property type="entry name" value="RibonucZ/Hydroxyglut_hydro"/>
</dbReference>
<sequence>MKRQLWIIILLPFILFADPVSIYANQAPGMRVHFINVGQGDSILIETPLDRTILIDGGPPEAGEKVVDYIKKQKINQIDVLISTHPDIDHIGGLLKVLDSVEVEEAYDTGKLHPTKTFANYINKLRDLEIPVHLAEKDVPIEVDPMIQIDVWNSYHRFSTNNESSIVLKLTYGDIDMLLMSDVGKSQEKQIMKNYDIQAEVIKVGHHGSKTSSSLKFLQEVSPKISILTYSKENRYGHPVNRVIENLYAVKSSIYSTAALGNIVLETDGKSLVITPEENPIQKFIRESVG</sequence>
<dbReference type="AlphaFoldDB" id="Q8CV75"/>
<dbReference type="EMBL" id="BA000028">
    <property type="protein sequence ID" value="BAC12838.1"/>
    <property type="molecule type" value="Genomic_DNA"/>
</dbReference>
<dbReference type="RefSeq" id="WP_011065288.1">
    <property type="nucleotide sequence ID" value="NC_004193.1"/>
</dbReference>
<evidence type="ECO:0000259" key="1">
    <source>
        <dbReference type="SMART" id="SM00849"/>
    </source>
</evidence>
<dbReference type="OrthoDB" id="9761531at2"/>
<dbReference type="PANTHER" id="PTHR30619:SF7">
    <property type="entry name" value="BETA-LACTAMASE DOMAIN PROTEIN"/>
    <property type="match status" value="1"/>
</dbReference>
<accession>Q8CV75</accession>
<organism evidence="2 3">
    <name type="scientific">Oceanobacillus iheyensis (strain DSM 14371 / CIP 107618 / JCM 11309 / KCTC 3954 / HTE831)</name>
    <dbReference type="NCBI Taxonomy" id="221109"/>
    <lineage>
        <taxon>Bacteria</taxon>
        <taxon>Bacillati</taxon>
        <taxon>Bacillota</taxon>
        <taxon>Bacilli</taxon>
        <taxon>Bacillales</taxon>
        <taxon>Bacillaceae</taxon>
        <taxon>Oceanobacillus</taxon>
    </lineage>
</organism>
<dbReference type="CDD" id="cd07731">
    <property type="entry name" value="ComA-like_MBL-fold"/>
    <property type="match status" value="1"/>
</dbReference>
<protein>
    <submittedName>
        <fullName evidence="2">Late competence protein</fullName>
    </submittedName>
</protein>
<reference evidence="2 3" key="2">
    <citation type="journal article" date="2002" name="Nucleic Acids Res.">
        <title>Genome sequence of Oceanobacillus iheyensis isolated from the Iheya Ridge and its unexpected adaptive capabilities to extreme environments.</title>
        <authorList>
            <person name="Takami H."/>
            <person name="Takaki Y."/>
            <person name="Uchiyama I."/>
        </authorList>
    </citation>
    <scope>NUCLEOTIDE SEQUENCE [LARGE SCALE GENOMIC DNA]</scope>
    <source>
        <strain evidence="3">DSM 14371 / CIP 107618 / JCM 11309 / KCTC 3954 / HTE831</strain>
    </source>
</reference>